<dbReference type="Pfam" id="PF24883">
    <property type="entry name" value="NPHP3_N"/>
    <property type="match status" value="1"/>
</dbReference>
<evidence type="ECO:0000313" key="5">
    <source>
        <dbReference type="EMBL" id="KAK8860057.1"/>
    </source>
</evidence>
<evidence type="ECO:0000256" key="2">
    <source>
        <dbReference type="SAM" id="MobiDB-lite"/>
    </source>
</evidence>
<dbReference type="PANTHER" id="PTHR40619">
    <property type="entry name" value="FUNGAL STAND N-TERMINAL GOODBYE DOMAIN-CONTAINING PROTEIN"/>
    <property type="match status" value="1"/>
</dbReference>
<evidence type="ECO:0000313" key="6">
    <source>
        <dbReference type="Proteomes" id="UP001390339"/>
    </source>
</evidence>
<evidence type="ECO:0000259" key="4">
    <source>
        <dbReference type="Pfam" id="PF24883"/>
    </source>
</evidence>
<dbReference type="InterPro" id="IPR056125">
    <property type="entry name" value="DUF7708"/>
</dbReference>
<keyword evidence="6" id="KW-1185">Reference proteome</keyword>
<gene>
    <name evidence="5" type="ORF">PGQ11_010791</name>
</gene>
<evidence type="ECO:0000256" key="1">
    <source>
        <dbReference type="ARBA" id="ARBA00022737"/>
    </source>
</evidence>
<feature type="domain" description="DUF7708" evidence="3">
    <location>
        <begin position="117"/>
        <end position="226"/>
    </location>
</feature>
<organism evidence="5 6">
    <name type="scientific">Apiospora arundinis</name>
    <dbReference type="NCBI Taxonomy" id="335852"/>
    <lineage>
        <taxon>Eukaryota</taxon>
        <taxon>Fungi</taxon>
        <taxon>Dikarya</taxon>
        <taxon>Ascomycota</taxon>
        <taxon>Pezizomycotina</taxon>
        <taxon>Sordariomycetes</taxon>
        <taxon>Xylariomycetidae</taxon>
        <taxon>Amphisphaeriales</taxon>
        <taxon>Apiosporaceae</taxon>
        <taxon>Apiospora</taxon>
    </lineage>
</organism>
<keyword evidence="1" id="KW-0677">Repeat</keyword>
<comment type="caution">
    <text evidence="5">The sequence shown here is derived from an EMBL/GenBank/DDBJ whole genome shotgun (WGS) entry which is preliminary data.</text>
</comment>
<feature type="region of interest" description="Disordered" evidence="2">
    <location>
        <begin position="299"/>
        <end position="323"/>
    </location>
</feature>
<accession>A0ABR2IAP1</accession>
<proteinExistence type="predicted"/>
<dbReference type="Pfam" id="PF24809">
    <property type="entry name" value="DUF7708"/>
    <property type="match status" value="1"/>
</dbReference>
<reference evidence="5 6" key="1">
    <citation type="journal article" date="2024" name="IMA Fungus">
        <title>Apiospora arundinis, a panoply of carbohydrate-active enzymes and secondary metabolites.</title>
        <authorList>
            <person name="Sorensen T."/>
            <person name="Petersen C."/>
            <person name="Muurmann A.T."/>
            <person name="Christiansen J.V."/>
            <person name="Brundto M.L."/>
            <person name="Overgaard C.K."/>
            <person name="Boysen A.T."/>
            <person name="Wollenberg R.D."/>
            <person name="Larsen T.O."/>
            <person name="Sorensen J.L."/>
            <person name="Nielsen K.L."/>
            <person name="Sondergaard T.E."/>
        </authorList>
    </citation>
    <scope>NUCLEOTIDE SEQUENCE [LARGE SCALE GENOMIC DNA]</scope>
    <source>
        <strain evidence="5 6">AAU 773</strain>
    </source>
</reference>
<dbReference type="Proteomes" id="UP001390339">
    <property type="component" value="Unassembled WGS sequence"/>
</dbReference>
<dbReference type="InterPro" id="IPR056884">
    <property type="entry name" value="NPHP3-like_N"/>
</dbReference>
<feature type="domain" description="Nephrocystin 3-like N-terminal" evidence="4">
    <location>
        <begin position="404"/>
        <end position="516"/>
    </location>
</feature>
<dbReference type="EMBL" id="JAPCWZ010000006">
    <property type="protein sequence ID" value="KAK8860057.1"/>
    <property type="molecule type" value="Genomic_DNA"/>
</dbReference>
<protein>
    <submittedName>
        <fullName evidence="5">Uncharacterized protein</fullName>
    </submittedName>
</protein>
<sequence length="575" mass="64391">MAPVPRGPVLPQPRATPGSISDMGFWGEVFPEAMRRLNQEPLPYSGLYQHQWGIRHLSIWPDVQAKLDMARREYDHYNGQQTVGKFRRKLRHAMDKAAVPLKQGIKLVPDVEIASPVVGAIDLLLDAYCQAAAVRETVNSGFDDLPETFVRVDFYLKTYPKDDNIRKASIDLVLAIFKAIEEAVRFYTSPQAKHAGQAVLTGEEYQKKLLRSLTEISVYSKKLESIVSLSFTHRLISDGNETRHTHAAILHDNWATHQALGAVLHGQLDGNKQSAWIAVLLTRLLGVLSDQENNLRPITPTPPPSLLDAQSGGAFPHSPSPGPVHWTPPDFLSHLMSPPLDEIDLQMVLSNAGEVILEHRQRAEQVTATRELYDWLSSPYSYRLLVHGNFDSTDAIDRPVTPLSVLCATLVRTFRVTPMSMGGNRISLVFFCGLHRRNDLYSGGVSMIRSLAQQLLMHFPTQTVQPYQWLNVDKLKDGDLNELCGLFVCLMCQLPPGVTVFCVIDGVQEYERDPEFRPDMLAVIMTLLRLVDECNKPTGGILKLLLVSPGETIELRRHFEQVQGGLLHMECLPPI</sequence>
<name>A0ABR2IAP1_9PEZI</name>
<dbReference type="PANTHER" id="PTHR40619:SF3">
    <property type="entry name" value="FUNGAL STAND N-TERMINAL GOODBYE DOMAIN-CONTAINING PROTEIN"/>
    <property type="match status" value="1"/>
</dbReference>
<evidence type="ECO:0000259" key="3">
    <source>
        <dbReference type="Pfam" id="PF24809"/>
    </source>
</evidence>